<reference evidence="5" key="1">
    <citation type="submission" date="2025-08" db="UniProtKB">
        <authorList>
            <consortium name="RefSeq"/>
        </authorList>
    </citation>
    <scope>IDENTIFICATION</scope>
    <source>
        <tissue evidence="5">Blood</tissue>
    </source>
</reference>
<dbReference type="OrthoDB" id="272624at2759"/>
<feature type="compositionally biased region" description="Acidic residues" evidence="2">
    <location>
        <begin position="1367"/>
        <end position="1378"/>
    </location>
</feature>
<feature type="compositionally biased region" description="Basic and acidic residues" evidence="2">
    <location>
        <begin position="1212"/>
        <end position="1227"/>
    </location>
</feature>
<feature type="compositionally biased region" description="Basic and acidic residues" evidence="2">
    <location>
        <begin position="1324"/>
        <end position="1339"/>
    </location>
</feature>
<protein>
    <submittedName>
        <fullName evidence="5">Transcription factor TFIIIB component B'' homolog isoform X1</fullName>
    </submittedName>
</protein>
<feature type="compositionally biased region" description="Polar residues" evidence="2">
    <location>
        <begin position="2747"/>
        <end position="2762"/>
    </location>
</feature>
<feature type="domain" description="Myb-like" evidence="3">
    <location>
        <begin position="310"/>
        <end position="358"/>
    </location>
</feature>
<feature type="region of interest" description="Disordered" evidence="2">
    <location>
        <begin position="1298"/>
        <end position="1424"/>
    </location>
</feature>
<feature type="compositionally biased region" description="Basic and acidic residues" evidence="2">
    <location>
        <begin position="799"/>
        <end position="809"/>
    </location>
</feature>
<feature type="compositionally biased region" description="Low complexity" evidence="2">
    <location>
        <begin position="2767"/>
        <end position="2777"/>
    </location>
</feature>
<feature type="compositionally biased region" description="Basic and acidic residues" evidence="2">
    <location>
        <begin position="1913"/>
        <end position="1931"/>
    </location>
</feature>
<feature type="compositionally biased region" description="Low complexity" evidence="2">
    <location>
        <begin position="1546"/>
        <end position="1556"/>
    </location>
</feature>
<feature type="region of interest" description="Disordered" evidence="2">
    <location>
        <begin position="1520"/>
        <end position="1630"/>
    </location>
</feature>
<feature type="region of interest" description="Disordered" evidence="2">
    <location>
        <begin position="389"/>
        <end position="565"/>
    </location>
</feature>
<feature type="compositionally biased region" description="Basic and acidic residues" evidence="2">
    <location>
        <begin position="2391"/>
        <end position="2405"/>
    </location>
</feature>
<feature type="compositionally biased region" description="Basic and acidic residues" evidence="2">
    <location>
        <begin position="419"/>
        <end position="428"/>
    </location>
</feature>
<feature type="compositionally biased region" description="Basic and acidic residues" evidence="2">
    <location>
        <begin position="966"/>
        <end position="978"/>
    </location>
</feature>
<feature type="region of interest" description="Disordered" evidence="2">
    <location>
        <begin position="1643"/>
        <end position="1677"/>
    </location>
</feature>
<proteinExistence type="predicted"/>
<dbReference type="GO" id="GO:0070898">
    <property type="term" value="P:RNA polymerase III preinitiation complex assembly"/>
    <property type="evidence" value="ECO:0007669"/>
    <property type="project" value="TreeGrafter"/>
</dbReference>
<feature type="compositionally biased region" description="Basic and acidic residues" evidence="2">
    <location>
        <begin position="1187"/>
        <end position="1201"/>
    </location>
</feature>
<feature type="region of interest" description="Disordered" evidence="2">
    <location>
        <begin position="586"/>
        <end position="760"/>
    </location>
</feature>
<feature type="compositionally biased region" description="Basic and acidic residues" evidence="2">
    <location>
        <begin position="133"/>
        <end position="142"/>
    </location>
</feature>
<feature type="region of interest" description="Disordered" evidence="2">
    <location>
        <begin position="1"/>
        <end position="142"/>
    </location>
</feature>
<evidence type="ECO:0000313" key="4">
    <source>
        <dbReference type="Proteomes" id="UP000515208"/>
    </source>
</evidence>
<feature type="compositionally biased region" description="Polar residues" evidence="2">
    <location>
        <begin position="1617"/>
        <end position="1630"/>
    </location>
</feature>
<dbReference type="GO" id="GO:0001156">
    <property type="term" value="F:TFIIIC-class transcription factor complex binding"/>
    <property type="evidence" value="ECO:0007669"/>
    <property type="project" value="TreeGrafter"/>
</dbReference>
<feature type="compositionally biased region" description="Polar residues" evidence="2">
    <location>
        <begin position="2362"/>
        <end position="2375"/>
    </location>
</feature>
<feature type="region of interest" description="Disordered" evidence="2">
    <location>
        <begin position="2725"/>
        <end position="2817"/>
    </location>
</feature>
<dbReference type="KEGG" id="bbis:104998424"/>
<feature type="compositionally biased region" description="Acidic residues" evidence="2">
    <location>
        <begin position="2078"/>
        <end position="2087"/>
    </location>
</feature>
<accession>A0A6P3IBA4</accession>
<dbReference type="Pfam" id="PF15963">
    <property type="entry name" value="Myb_DNA-bind_7"/>
    <property type="match status" value="1"/>
</dbReference>
<sequence length="2833" mass="316693">MFRRARLSVKPNVRPGAGARASTAPSSQREQEVPGPQEPAAASAPKPAESTDVPPVDFGEAQPQEKTPKSSVEKTDDGKDVEESSKPSSTVSQRRKRIPTTSSLVKPSVSVPSEPHPLSTVNQEAPQPNPVPTKEKQPCSDRYRIYKAQKLREMLKEELRKEKKQWKNKYAVNETQRPLDRSKMTMRDFIYYLPESNPMTSSLEQEKKTEKSSTPVRTREQESKTTPDGEDNEEIEEELDDGPLLVPRVKVAEDGSIILDEESVDLFKNVSFSLTVEVLRTKGPCVVEENDPIFERGSTTTYSSFRKSYYSKPWSNKETDMFFLAISMVGTDFSMIGQLFPHRARIEIKNKFKREEKTNGWRIDKAFQEKRPFDFDFFAHLLQKVLAEEEKRKQKSVKNQSSKEKKSSKSRKNAKVKKVANDDRDESVSTKISNPGRSQKDAQTVEEELQSLTLSEQDSEQNALGLDVNQKKRRRKNQGEGSEQEVHLSGSATVQPGSSKGEKHRNKGLSLSPEINEDESSKEQELPCVQDTDDLVDLSFSEDAEQRTDPVLSPSQQDVVSVAAETAGSNTSDLLSSEGGAGALCEVNSAESSRTEERDVDLKDKSLETDQTETVKPMTRGRLQRPKPNLSRAVGKKSVLSRGKTDAENKSLHKETPIEKNPMEKDCISGMENTEKGNPEPETVSNLSEKTCVQEDDQPKAFRPARLMRGLLQRPKPNVGKAAERKETVTSQEKPGASIEKNENESCINRDTPEQLEDQSCENFECEDIASLSEKKDNSFQNVQSDDPKAVNECLSIQEDNRANKDVRIPKTRFQKPKPNIGRRTGRRGISSKEEVPKEVIASEAMTAALRETATLETSLREKEPVETNTTEEMESDLREIGRKDISSRDIMPETSDVTVEMETDLKETEENDISPREKMPEISDVTVEMKTDLKETEKNDISPMEKIPEMIDVIAEMETDLKETGKNDICLREKMPEMSDVTAEMETDLKETEKNDISPREKVPEMSDIIAEMETDLKETGKNDISPREKMPETSDVIAEMETDLKETRKNDISPREKMPETSDVIAERETDLKEARKNDISPRETVPDMINVTAEMGTDLKETGKNDISPREKIPEKIDVSVEIQTDSKETGKNDISPREKMPEMSDVTEEMWTDMKETEKNDISSSEKIPEMIDVTAEMETDLKETGKNDNSPREKIPETNVVSVEMETDLKENGKNDISPREKMLEMSDVTAEMETDLKETGKNDISPREKIPEMIDVAAEMETDLKETGKDDISPMEKMPETNVVTAEMEADLKETGKNDISPREKMPEMSDVTAEMETDLKETRREIFPREEITVVTDATEERKTDLEETERREMSLQENAPEEVDTIGEVETDLKKTEREISPNEEITEMPDAAEEVETDLEETDRREISTQENASEVKTVGDEMEIDLKEIGIETSPREKVLVGISATGERETDLEETGQRDIFLMRKASAKVAAVEEIEADLKDTGKEISLTKSRSEEIEKSVADLENIEEIDISLREKDPEDTGTSSQAEADPLQTSSDDSSTVSSLTNRDLGREVLSVVHTSVEEKNSEKEVSNQLSHLNISSQSSELDKVEDQRMRPPSVPEQFSDINLSKSLPQEQTPCEIKLTPFVRSRFKRPKPNLARAASKRETTKAEKHAPGKEAEADKTETVVIQQNCEQMSTFPSQHDVASLMKSREKDKLDHGPEETVILPCVQTEKDLSPLSSCESKEESQSTQAQEKELLVSMGTHNINTFAQGIKERVIQTAPLVRGRLQRPRPNLRKAGQRQVIEISETKETTKEEKMLQKDETGEKFLTVPNSQIATETEVVSSEVSEGRVSENQSHVLLENLHINKVDVLGEKMRHGHETYVPSPPQMIRRQFQRATPDLGRAQSKKEASDIEEDRADQRKAGKPEDSLSQHEDSDSQLLQKGKPEFLTSLEVSARKDSVGSKETELAKKDDRSEVEPSGSVGEKTGEDNSVCAVVEKQCVSKPSSPQLLKEPDNSKIALDRRRALSSASEREIDRSRRRVRRKVKPSVPKGRGSKRSRTKTSKKEPRASRSVLVTLRASQEEDEDDGEDFDYEEESYHLAPEEVNKAPVFVPIGLRSPEPVPVQIEETMEELVIPTNVTDEGCITVVEHQLSSNIDVIPQEMRQEENLNTLSVEMTVGGHSQAETESTNDGSTEAAITLLTMGDLVLQSEISPEQSDGICILPDAHSIDQSHIPFSPDNVNLKTVHECQEPSSSVHSTSPSVEENKIVLDVDKQNTKEEIGLTEEVKENTISSRTTTSEVTNNLRKRSRFAKPKPNLKKILGTKRFGAHQKVPSLFVTKGEEVEIQRETEKNASQETALEDKNLGSVTATESTEQSKVASVHGIEETSISQETHLTERGEDQERRSEEVPISSVAPAVYSESGPHTCGLGMGLGESSVEEPLGKDFNGDPVLTLNVPKCIPTGIPEVQQENVNDLQDLTVNLVNVHQDGEDEQAFILTLVEIPTHAVEEYADSTVQLMPNPLLPAPILVKSANTKEREDTSISFPVTSVGQDDMCLSNSERDDSENSAANLDLVSRKRYHCSLDESDHVPPAKKTSLTSIDDCQKYTSEVCSKELTDVLEETGESYKGQDIFPTSGNIQTISEPQKEQLEPASQSIRSGSLDKITDTQEQNASQLPQDETIVSDKEERTCTASESEQMGSITSSSNRPLTRPGRRPLGFLSLICSKNSLDSDEPTQVHSKKRLKPVIPVSRQNLKRSNLPSVSQKKTQESSDVPSPSVVDNTQPTNNDGSATQVSHNRPLPKGECKGGQNRVPEEEPTTVSEYFFNDIFIEVDETE</sequence>
<keyword evidence="1" id="KW-0175">Coiled coil</keyword>
<keyword evidence="4" id="KW-1185">Reference proteome</keyword>
<feature type="compositionally biased region" description="Polar residues" evidence="2">
    <location>
        <begin position="2687"/>
        <end position="2703"/>
    </location>
</feature>
<feature type="compositionally biased region" description="Basic and acidic residues" evidence="2">
    <location>
        <begin position="1100"/>
        <end position="1146"/>
    </location>
</feature>
<feature type="compositionally biased region" description="Basic and acidic residues" evidence="2">
    <location>
        <begin position="1656"/>
        <end position="1677"/>
    </location>
</feature>
<feature type="region of interest" description="Disordered" evidence="2">
    <location>
        <begin position="1892"/>
        <end position="2087"/>
    </location>
</feature>
<dbReference type="Proteomes" id="UP000515208">
    <property type="component" value="Unplaced"/>
</dbReference>
<feature type="compositionally biased region" description="Basic residues" evidence="2">
    <location>
        <begin position="2033"/>
        <end position="2042"/>
    </location>
</feature>
<feature type="compositionally biased region" description="Acidic residues" evidence="2">
    <location>
        <begin position="1393"/>
        <end position="1410"/>
    </location>
</feature>
<evidence type="ECO:0000313" key="5">
    <source>
        <dbReference type="RefSeq" id="XP_010851873.1"/>
    </source>
</evidence>
<feature type="compositionally biased region" description="Basic residues" evidence="2">
    <location>
        <begin position="408"/>
        <end position="418"/>
    </location>
</feature>
<feature type="compositionally biased region" description="Basic and acidic residues" evidence="2">
    <location>
        <begin position="1346"/>
        <end position="1362"/>
    </location>
</feature>
<feature type="compositionally biased region" description="Basic and acidic residues" evidence="2">
    <location>
        <begin position="1598"/>
        <end position="1607"/>
    </location>
</feature>
<feature type="compositionally biased region" description="Acidic residues" evidence="2">
    <location>
        <begin position="531"/>
        <end position="543"/>
    </location>
</feature>
<evidence type="ECO:0000259" key="3">
    <source>
        <dbReference type="SMART" id="SM00717"/>
    </source>
</evidence>
<feature type="region of interest" description="Disordered" evidence="2">
    <location>
        <begin position="2639"/>
        <end position="2711"/>
    </location>
</feature>
<feature type="compositionally biased region" description="Acidic residues" evidence="2">
    <location>
        <begin position="228"/>
        <end position="239"/>
    </location>
</feature>
<feature type="compositionally biased region" description="Basic and acidic residues" evidence="2">
    <location>
        <begin position="876"/>
        <end position="892"/>
    </location>
</feature>
<feature type="region of interest" description="Disordered" evidence="2">
    <location>
        <begin position="966"/>
        <end position="1150"/>
    </location>
</feature>
<dbReference type="RefSeq" id="XP_010851873.1">
    <property type="nucleotide sequence ID" value="XM_010853571.1"/>
</dbReference>
<feature type="compositionally biased region" description="Basic and acidic residues" evidence="2">
    <location>
        <begin position="593"/>
        <end position="608"/>
    </location>
</feature>
<dbReference type="SMART" id="SM00717">
    <property type="entry name" value="SANT"/>
    <property type="match status" value="1"/>
</dbReference>
<dbReference type="PANTHER" id="PTHR22929:SF0">
    <property type="entry name" value="TRANSCRIPTION FACTOR TFIIIB COMPONENT B'' HOMOLOG"/>
    <property type="match status" value="1"/>
</dbReference>
<feature type="compositionally biased region" description="Basic and acidic residues" evidence="2">
    <location>
        <begin position="2007"/>
        <end position="2032"/>
    </location>
</feature>
<feature type="compositionally biased region" description="Polar residues" evidence="2">
    <location>
        <begin position="2778"/>
        <end position="2793"/>
    </location>
</feature>
<feature type="coiled-coil region" evidence="1">
    <location>
        <begin position="145"/>
        <end position="176"/>
    </location>
</feature>
<feature type="region of interest" description="Disordered" evidence="2">
    <location>
        <begin position="197"/>
        <end position="239"/>
    </location>
</feature>
<dbReference type="InterPro" id="IPR001005">
    <property type="entry name" value="SANT/Myb"/>
</dbReference>
<feature type="compositionally biased region" description="Basic and acidic residues" evidence="2">
    <location>
        <begin position="1016"/>
        <end position="1034"/>
    </location>
</feature>
<evidence type="ECO:0000256" key="1">
    <source>
        <dbReference type="SAM" id="Coils"/>
    </source>
</evidence>
<dbReference type="GO" id="GO:0000126">
    <property type="term" value="C:transcription factor TFIIIB complex"/>
    <property type="evidence" value="ECO:0007669"/>
    <property type="project" value="TreeGrafter"/>
</dbReference>
<evidence type="ECO:0000256" key="2">
    <source>
        <dbReference type="SAM" id="MobiDB-lite"/>
    </source>
</evidence>
<feature type="compositionally biased region" description="Basic and acidic residues" evidence="2">
    <location>
        <begin position="2344"/>
        <end position="2360"/>
    </location>
</feature>
<feature type="compositionally biased region" description="Basic and acidic residues" evidence="2">
    <location>
        <begin position="1950"/>
        <end position="1972"/>
    </location>
</feature>
<dbReference type="CTD" id="55814"/>
<feature type="compositionally biased region" description="Basic and acidic residues" evidence="2">
    <location>
        <begin position="1379"/>
        <end position="1389"/>
    </location>
</feature>
<feature type="compositionally biased region" description="Polar residues" evidence="2">
    <location>
        <begin position="2664"/>
        <end position="2674"/>
    </location>
</feature>
<dbReference type="InterPro" id="IPR039467">
    <property type="entry name" value="TFIIIB_B''_Myb"/>
</dbReference>
<feature type="compositionally biased region" description="Basic and acidic residues" evidence="2">
    <location>
        <begin position="1573"/>
        <end position="1583"/>
    </location>
</feature>
<feature type="compositionally biased region" description="Basic and acidic residues" evidence="2">
    <location>
        <begin position="66"/>
        <end position="85"/>
    </location>
</feature>
<feature type="compositionally biased region" description="Basic and acidic residues" evidence="2">
    <location>
        <begin position="643"/>
        <end position="679"/>
    </location>
</feature>
<dbReference type="SUPFAM" id="SSF46689">
    <property type="entry name" value="Homeodomain-like"/>
    <property type="match status" value="1"/>
</dbReference>
<feature type="compositionally biased region" description="Basic and acidic residues" evidence="2">
    <location>
        <begin position="904"/>
        <end position="927"/>
    </location>
</feature>
<feature type="compositionally biased region" description="Basic and acidic residues" evidence="2">
    <location>
        <begin position="1044"/>
        <end position="1088"/>
    </location>
</feature>
<feature type="compositionally biased region" description="Low complexity" evidence="2">
    <location>
        <begin position="38"/>
        <end position="50"/>
    </location>
</feature>
<organism evidence="4 5">
    <name type="scientific">Bison bison bison</name>
    <name type="common">North American plains bison</name>
    <dbReference type="NCBI Taxonomy" id="43346"/>
    <lineage>
        <taxon>Eukaryota</taxon>
        <taxon>Metazoa</taxon>
        <taxon>Chordata</taxon>
        <taxon>Craniata</taxon>
        <taxon>Vertebrata</taxon>
        <taxon>Euteleostomi</taxon>
        <taxon>Mammalia</taxon>
        <taxon>Eutheria</taxon>
        <taxon>Laurasiatheria</taxon>
        <taxon>Artiodactyla</taxon>
        <taxon>Ruminantia</taxon>
        <taxon>Pecora</taxon>
        <taxon>Bovidae</taxon>
        <taxon>Bovinae</taxon>
        <taxon>Bison</taxon>
    </lineage>
</organism>
<feature type="compositionally biased region" description="Polar residues" evidence="2">
    <location>
        <begin position="1586"/>
        <end position="1597"/>
    </location>
</feature>
<feature type="compositionally biased region" description="Low complexity" evidence="2">
    <location>
        <begin position="99"/>
        <end position="119"/>
    </location>
</feature>
<feature type="region of interest" description="Disordered" evidence="2">
    <location>
        <begin position="856"/>
        <end position="927"/>
    </location>
</feature>
<feature type="compositionally biased region" description="Basic residues" evidence="2">
    <location>
        <begin position="2049"/>
        <end position="2058"/>
    </location>
</feature>
<dbReference type="PANTHER" id="PTHR22929">
    <property type="entry name" value="RNA POLYMERASE III TRANSCRIPTION INITIATION FACTOR B"/>
    <property type="match status" value="1"/>
</dbReference>
<feature type="compositionally biased region" description="Basic and acidic residues" evidence="2">
    <location>
        <begin position="204"/>
        <end position="227"/>
    </location>
</feature>
<feature type="region of interest" description="Disordered" evidence="2">
    <location>
        <begin position="795"/>
        <end position="839"/>
    </location>
</feature>
<dbReference type="InterPro" id="IPR009057">
    <property type="entry name" value="Homeodomain-like_sf"/>
</dbReference>
<feature type="compositionally biased region" description="Basic and acidic residues" evidence="2">
    <location>
        <begin position="1298"/>
        <end position="1314"/>
    </location>
</feature>
<feature type="compositionally biased region" description="Basic and acidic residues" evidence="2">
    <location>
        <begin position="988"/>
        <end position="1006"/>
    </location>
</feature>
<feature type="region of interest" description="Disordered" evidence="2">
    <location>
        <begin position="2344"/>
        <end position="2430"/>
    </location>
</feature>
<name>A0A6P3IBA4_BISBB</name>
<gene>
    <name evidence="5" type="primary">BDP1</name>
</gene>
<dbReference type="GeneID" id="104998424"/>
<feature type="region of interest" description="Disordered" evidence="2">
    <location>
        <begin position="1187"/>
        <end position="1227"/>
    </location>
</feature>